<dbReference type="PROSITE" id="PS50893">
    <property type="entry name" value="ABC_TRANSPORTER_2"/>
    <property type="match status" value="1"/>
</dbReference>
<organism evidence="4 5">
    <name type="scientific">Novibacillus thermophilus</name>
    <dbReference type="NCBI Taxonomy" id="1471761"/>
    <lineage>
        <taxon>Bacteria</taxon>
        <taxon>Bacillati</taxon>
        <taxon>Bacillota</taxon>
        <taxon>Bacilli</taxon>
        <taxon>Bacillales</taxon>
        <taxon>Thermoactinomycetaceae</taxon>
        <taxon>Novibacillus</taxon>
    </lineage>
</organism>
<keyword evidence="2 4" id="KW-0067">ATP-binding</keyword>
<dbReference type="InterPro" id="IPR027417">
    <property type="entry name" value="P-loop_NTPase"/>
</dbReference>
<accession>A0A1U9K486</accession>
<dbReference type="KEGG" id="ntr:B0W44_02740"/>
<evidence type="ECO:0000256" key="1">
    <source>
        <dbReference type="ARBA" id="ARBA00022741"/>
    </source>
</evidence>
<dbReference type="InterPro" id="IPR003593">
    <property type="entry name" value="AAA+_ATPase"/>
</dbReference>
<dbReference type="SUPFAM" id="SSF52540">
    <property type="entry name" value="P-loop containing nucleoside triphosphate hydrolases"/>
    <property type="match status" value="1"/>
</dbReference>
<evidence type="ECO:0000313" key="5">
    <source>
        <dbReference type="Proteomes" id="UP000188603"/>
    </source>
</evidence>
<dbReference type="GO" id="GO:0005524">
    <property type="term" value="F:ATP binding"/>
    <property type="evidence" value="ECO:0007669"/>
    <property type="project" value="UniProtKB-KW"/>
</dbReference>
<dbReference type="EMBL" id="CP019699">
    <property type="protein sequence ID" value="AQS54846.1"/>
    <property type="molecule type" value="Genomic_DNA"/>
</dbReference>
<name>A0A1U9K486_9BACL</name>
<dbReference type="STRING" id="1471761.B0W44_02740"/>
<dbReference type="Proteomes" id="UP000188603">
    <property type="component" value="Chromosome"/>
</dbReference>
<dbReference type="SMART" id="SM00382">
    <property type="entry name" value="AAA"/>
    <property type="match status" value="1"/>
</dbReference>
<feature type="domain" description="ABC transporter" evidence="3">
    <location>
        <begin position="2"/>
        <end position="225"/>
    </location>
</feature>
<dbReference type="CDD" id="cd03230">
    <property type="entry name" value="ABC_DR_subfamily_A"/>
    <property type="match status" value="1"/>
</dbReference>
<keyword evidence="1" id="KW-0547">Nucleotide-binding</keyword>
<dbReference type="Pfam" id="PF00005">
    <property type="entry name" value="ABC_tran"/>
    <property type="match status" value="1"/>
</dbReference>
<evidence type="ECO:0000313" key="4">
    <source>
        <dbReference type="EMBL" id="AQS54846.1"/>
    </source>
</evidence>
<reference evidence="4 5" key="1">
    <citation type="journal article" date="2015" name="Int. J. Syst. Evol. Microbiol.">
        <title>Novibacillus thermophilus gen. nov., sp. nov., a Gram-staining-negative and moderately thermophilic member of the family Thermoactinomycetaceae.</title>
        <authorList>
            <person name="Yang G."/>
            <person name="Chen J."/>
            <person name="Zhou S."/>
        </authorList>
    </citation>
    <scope>NUCLEOTIDE SEQUENCE [LARGE SCALE GENOMIC DNA]</scope>
    <source>
        <strain evidence="4 5">SG-1</strain>
    </source>
</reference>
<sequence length="229" mass="25717">MIKLEHVTKRYLRKVALDDVTVTFHPGNIIGIIGENGSGKSTLLKLMAGLVSPTRGNITIDGGPVTRKASKKVAYLSEREELYDCFTVRETIAFFASQFPDFDREKAEKLMRFMSLKPQQRVKHLSKGGVARLKMTVTLARNAPFVLLDEPLSGLDPFVREAVAESLLSFLDLSRQTLIVSTHEIQELEQVIDTVAVIRDGKVLKVADVEDIRETKGKNLVEWMRELYG</sequence>
<dbReference type="InterPro" id="IPR003439">
    <property type="entry name" value="ABC_transporter-like_ATP-bd"/>
</dbReference>
<dbReference type="PANTHER" id="PTHR43158">
    <property type="entry name" value="SKFA PEPTIDE EXPORT ATP-BINDING PROTEIN SKFE"/>
    <property type="match status" value="1"/>
</dbReference>
<dbReference type="Gene3D" id="3.40.50.300">
    <property type="entry name" value="P-loop containing nucleotide triphosphate hydrolases"/>
    <property type="match status" value="1"/>
</dbReference>
<dbReference type="PANTHER" id="PTHR43158:SF1">
    <property type="entry name" value="ABC TRANSPORTER, ATP-BINDING PROTEIN"/>
    <property type="match status" value="1"/>
</dbReference>
<dbReference type="GO" id="GO:0016887">
    <property type="term" value="F:ATP hydrolysis activity"/>
    <property type="evidence" value="ECO:0007669"/>
    <property type="project" value="InterPro"/>
</dbReference>
<dbReference type="AlphaFoldDB" id="A0A1U9K486"/>
<evidence type="ECO:0000256" key="2">
    <source>
        <dbReference type="ARBA" id="ARBA00022840"/>
    </source>
</evidence>
<keyword evidence="5" id="KW-1185">Reference proteome</keyword>
<gene>
    <name evidence="4" type="ORF">B0W44_02740</name>
</gene>
<evidence type="ECO:0000259" key="3">
    <source>
        <dbReference type="PROSITE" id="PS50893"/>
    </source>
</evidence>
<protein>
    <submittedName>
        <fullName evidence="4">Spermidine/putrescine ABC transporter ATP-binding protein</fullName>
    </submittedName>
</protein>
<dbReference type="OrthoDB" id="9804819at2"/>
<dbReference type="RefSeq" id="WP_077718664.1">
    <property type="nucleotide sequence ID" value="NZ_CP019699.1"/>
</dbReference>
<proteinExistence type="predicted"/>